<evidence type="ECO:0000259" key="3">
    <source>
        <dbReference type="Pfam" id="PF22019"/>
    </source>
</evidence>
<dbReference type="InterPro" id="IPR054169">
    <property type="entry name" value="GlgB_N"/>
</dbReference>
<accession>A0ABT3TVU6</accession>
<proteinExistence type="predicted"/>
<dbReference type="InterPro" id="IPR004193">
    <property type="entry name" value="Glyco_hydro_13_N"/>
</dbReference>
<gene>
    <name evidence="4" type="ORF">OFY01_15685</name>
</gene>
<dbReference type="Pfam" id="PF00128">
    <property type="entry name" value="Alpha-amylase"/>
    <property type="match status" value="1"/>
</dbReference>
<dbReference type="InterPro" id="IPR006047">
    <property type="entry name" value="GH13_cat_dom"/>
</dbReference>
<organism evidence="4 5">
    <name type="scientific">Streptomyces beihaiensis</name>
    <dbReference type="NCBI Taxonomy" id="2984495"/>
    <lineage>
        <taxon>Bacteria</taxon>
        <taxon>Bacillati</taxon>
        <taxon>Actinomycetota</taxon>
        <taxon>Actinomycetes</taxon>
        <taxon>Kitasatosporales</taxon>
        <taxon>Streptomycetaceae</taxon>
        <taxon>Streptomyces</taxon>
    </lineage>
</organism>
<evidence type="ECO:0000259" key="1">
    <source>
        <dbReference type="Pfam" id="PF00128"/>
    </source>
</evidence>
<dbReference type="InterPro" id="IPR013783">
    <property type="entry name" value="Ig-like_fold"/>
</dbReference>
<dbReference type="Gene3D" id="3.20.20.80">
    <property type="entry name" value="Glycosidases"/>
    <property type="match status" value="1"/>
</dbReference>
<keyword evidence="4" id="KW-0378">Hydrolase</keyword>
<dbReference type="Proteomes" id="UP001163064">
    <property type="component" value="Unassembled WGS sequence"/>
</dbReference>
<feature type="domain" description="Glycoside hydrolase family 13 N-terminal" evidence="2">
    <location>
        <begin position="133"/>
        <end position="215"/>
    </location>
</feature>
<dbReference type="EMBL" id="JAPHNL010000166">
    <property type="protein sequence ID" value="MCX3061177.1"/>
    <property type="molecule type" value="Genomic_DNA"/>
</dbReference>
<protein>
    <submittedName>
        <fullName evidence="4">Alpha-amylase family glycosyl hydrolase</fullName>
    </submittedName>
</protein>
<dbReference type="RefSeq" id="WP_266600324.1">
    <property type="nucleotide sequence ID" value="NZ_JAPHNL010000166.1"/>
</dbReference>
<dbReference type="SUPFAM" id="SSF51445">
    <property type="entry name" value="(Trans)glycosidases"/>
    <property type="match status" value="1"/>
</dbReference>
<dbReference type="InterPro" id="IPR014756">
    <property type="entry name" value="Ig_E-set"/>
</dbReference>
<feature type="non-terminal residue" evidence="4">
    <location>
        <position position="357"/>
    </location>
</feature>
<dbReference type="InterPro" id="IPR044143">
    <property type="entry name" value="GlgB_N_E_set_prok"/>
</dbReference>
<sequence>MREPSGLSVQRVQVPAHDPHAVLGAHGAQTSPAGGDGVVFRALRPNARSVTVVMADGGHRFPLRPDGDGLFSSARPHPLPLPAVPASAYRLHVTYEDGTVVDTPDPYAFLPALGELDLHLIQEGRHEQLWQALGAHPMEHQGVAGTRFTVWAPNARAVSVVGDFTCWDGTQYPMRSLGASGVWELFLPGVGEGTRYKFEITSRYGGRFQKADPMARRTEMPPATASVVTASASRYEWGDEEWLAHRGDRPVHTSPFSVYEVHLPSWRPGSTYRDLAEELPAYVSDLGFTHVELMPVAAHPFSGSWGYQVTSYYAPTPRLGSPDDFRHLVDAFHRAGIGVIMDWVPAHFPKDDWALAR</sequence>
<feature type="domain" description="1,4-alpha-glucan branching enzyme GlgB N-terminal" evidence="3">
    <location>
        <begin position="15"/>
        <end position="107"/>
    </location>
</feature>
<evidence type="ECO:0000313" key="5">
    <source>
        <dbReference type="Proteomes" id="UP001163064"/>
    </source>
</evidence>
<feature type="domain" description="Glycosyl hydrolase family 13 catalytic" evidence="1">
    <location>
        <begin position="281"/>
        <end position="349"/>
    </location>
</feature>
<reference evidence="4" key="1">
    <citation type="submission" date="2022-10" db="EMBL/GenBank/DDBJ databases">
        <title>Streptomyces beihaiensis sp. nov., a chitin degrading actinobacterium, isolated from shrimp pond soil.</title>
        <authorList>
            <person name="Xie J."/>
            <person name="Shen N."/>
        </authorList>
    </citation>
    <scope>NUCLEOTIDE SEQUENCE</scope>
    <source>
        <strain evidence="4">GXMU-J5</strain>
    </source>
</reference>
<evidence type="ECO:0000259" key="2">
    <source>
        <dbReference type="Pfam" id="PF02922"/>
    </source>
</evidence>
<dbReference type="Gene3D" id="2.60.40.10">
    <property type="entry name" value="Immunoglobulins"/>
    <property type="match status" value="2"/>
</dbReference>
<dbReference type="SUPFAM" id="SSF81296">
    <property type="entry name" value="E set domains"/>
    <property type="match status" value="2"/>
</dbReference>
<evidence type="ECO:0000313" key="4">
    <source>
        <dbReference type="EMBL" id="MCX3061177.1"/>
    </source>
</evidence>
<dbReference type="PANTHER" id="PTHR43651">
    <property type="entry name" value="1,4-ALPHA-GLUCAN-BRANCHING ENZYME"/>
    <property type="match status" value="1"/>
</dbReference>
<dbReference type="CDD" id="cd02855">
    <property type="entry name" value="E_set_GBE_prok_N"/>
    <property type="match status" value="1"/>
</dbReference>
<dbReference type="Pfam" id="PF02922">
    <property type="entry name" value="CBM_48"/>
    <property type="match status" value="1"/>
</dbReference>
<name>A0ABT3TVU6_9ACTN</name>
<dbReference type="InterPro" id="IPR017853">
    <property type="entry name" value="GH"/>
</dbReference>
<keyword evidence="5" id="KW-1185">Reference proteome</keyword>
<dbReference type="PANTHER" id="PTHR43651:SF3">
    <property type="entry name" value="1,4-ALPHA-GLUCAN-BRANCHING ENZYME"/>
    <property type="match status" value="1"/>
</dbReference>
<dbReference type="GO" id="GO:0016787">
    <property type="term" value="F:hydrolase activity"/>
    <property type="evidence" value="ECO:0007669"/>
    <property type="project" value="UniProtKB-KW"/>
</dbReference>
<dbReference type="Pfam" id="PF22019">
    <property type="entry name" value="GlgB_N"/>
    <property type="match status" value="1"/>
</dbReference>
<comment type="caution">
    <text evidence="4">The sequence shown here is derived from an EMBL/GenBank/DDBJ whole genome shotgun (WGS) entry which is preliminary data.</text>
</comment>